<comment type="caution">
    <text evidence="2">The sequence shown here is derived from an EMBL/GenBank/DDBJ whole genome shotgun (WGS) entry which is preliminary data.</text>
</comment>
<feature type="compositionally biased region" description="Basic and acidic residues" evidence="1">
    <location>
        <begin position="449"/>
        <end position="461"/>
    </location>
</feature>
<dbReference type="AlphaFoldDB" id="A0A3D8QGN1"/>
<feature type="compositionally biased region" description="Polar residues" evidence="1">
    <location>
        <begin position="565"/>
        <end position="580"/>
    </location>
</feature>
<accession>A0A3D8QGN1</accession>
<feature type="compositionally biased region" description="Polar residues" evidence="1">
    <location>
        <begin position="531"/>
        <end position="541"/>
    </location>
</feature>
<proteinExistence type="predicted"/>
<name>A0A3D8QGN1_9HELO</name>
<dbReference type="EMBL" id="PDLM01000015">
    <property type="protein sequence ID" value="RDW60939.1"/>
    <property type="molecule type" value="Genomic_DNA"/>
</dbReference>
<feature type="region of interest" description="Disordered" evidence="1">
    <location>
        <begin position="118"/>
        <end position="248"/>
    </location>
</feature>
<feature type="region of interest" description="Disordered" evidence="1">
    <location>
        <begin position="17"/>
        <end position="42"/>
    </location>
</feature>
<evidence type="ECO:0000313" key="2">
    <source>
        <dbReference type="EMBL" id="RDW60939.1"/>
    </source>
</evidence>
<keyword evidence="3" id="KW-1185">Reference proteome</keyword>
<feature type="region of interest" description="Disordered" evidence="1">
    <location>
        <begin position="490"/>
        <end position="580"/>
    </location>
</feature>
<dbReference type="Proteomes" id="UP000256645">
    <property type="component" value="Unassembled WGS sequence"/>
</dbReference>
<feature type="compositionally biased region" description="Polar residues" evidence="1">
    <location>
        <begin position="151"/>
        <end position="207"/>
    </location>
</feature>
<feature type="compositionally biased region" description="Basic and acidic residues" evidence="1">
    <location>
        <begin position="363"/>
        <end position="374"/>
    </location>
</feature>
<feature type="compositionally biased region" description="Polar residues" evidence="1">
    <location>
        <begin position="499"/>
        <end position="520"/>
    </location>
</feature>
<dbReference type="OrthoDB" id="4207421at2759"/>
<evidence type="ECO:0000313" key="3">
    <source>
        <dbReference type="Proteomes" id="UP000256645"/>
    </source>
</evidence>
<feature type="region of interest" description="Disordered" evidence="1">
    <location>
        <begin position="363"/>
        <end position="464"/>
    </location>
</feature>
<feature type="compositionally biased region" description="Polar residues" evidence="1">
    <location>
        <begin position="24"/>
        <end position="38"/>
    </location>
</feature>
<organism evidence="2 3">
    <name type="scientific">Coleophoma cylindrospora</name>
    <dbReference type="NCBI Taxonomy" id="1849047"/>
    <lineage>
        <taxon>Eukaryota</taxon>
        <taxon>Fungi</taxon>
        <taxon>Dikarya</taxon>
        <taxon>Ascomycota</taxon>
        <taxon>Pezizomycotina</taxon>
        <taxon>Leotiomycetes</taxon>
        <taxon>Helotiales</taxon>
        <taxon>Dermateaceae</taxon>
        <taxon>Coleophoma</taxon>
    </lineage>
</organism>
<sequence>MHFKKKSKVPLATAMASDASTSAFIDNSQPPRASTRDGSTLAPLFRNQGYTTRSNQPAKNTLSADNQFENDDEELAEVESALLADSDMSVLQEIRGNRMSQTASSRIVPQLGAMESRANFSLHRPMKGSDMPATGSFEGLPRSRNLGTPLRTPQQVNMNSLESSHTQSARSSEFPFTSFSIPQINSRPTPQLNSAKMVGQPSSSGFTAVSPDGPEQQPKQEHPVMSGALPPPLSAGIYDSRMPNNTDEQFGKTVPVVATAPNTITDAGPQTTAKTPDTGDSVNAAIIRMLQYNADMQAKSIKSVHNQPQSHSLGRMMKENTERCISKVKGVFSSTREVEPKNHGDHNDIQKLCEVSSPERYLNEGDNLEREKIKSLTGHGNVRRKPVANGGRSLRSMKSEPNLGSRSKDPSVSKDTPSGQSRNRNLDRAIGSAEDVPPIPRIPSMYRKVQKEGSFKPKTPKEFQGLEGLDAAAFTNQARGTRGNNQIIPKMEQSETTHPEQTAVKSSLSPSPDSGKQFVQQGEGCFFDDISSLQHSPTRASTPRKDLGTISRSDAIDSHLDPLSPGSSTPHLTSSVNATSGSVLNPTVRYRGARNHVGVATNAENVMDDERGIRRKRHAPIYISTDDQHSRDWLRREMTFYTSA</sequence>
<reference evidence="2 3" key="1">
    <citation type="journal article" date="2018" name="IMA Fungus">
        <title>IMA Genome-F 9: Draft genome sequence of Annulohypoxylon stygium, Aspergillus mulundensis, Berkeleyomyces basicola (syn. Thielaviopsis basicola), Ceratocystis smalleyi, two Cercospora beticola strains, Coleophoma cylindrospora, Fusarium fracticaudum, Phialophora cf. hyalina, and Morchella septimelata.</title>
        <authorList>
            <person name="Wingfield B.D."/>
            <person name="Bills G.F."/>
            <person name="Dong Y."/>
            <person name="Huang W."/>
            <person name="Nel W.J."/>
            <person name="Swalarsk-Parry B.S."/>
            <person name="Vaghefi N."/>
            <person name="Wilken P.M."/>
            <person name="An Z."/>
            <person name="de Beer Z.W."/>
            <person name="De Vos L."/>
            <person name="Chen L."/>
            <person name="Duong T.A."/>
            <person name="Gao Y."/>
            <person name="Hammerbacher A."/>
            <person name="Kikkert J.R."/>
            <person name="Li Y."/>
            <person name="Li H."/>
            <person name="Li K."/>
            <person name="Li Q."/>
            <person name="Liu X."/>
            <person name="Ma X."/>
            <person name="Naidoo K."/>
            <person name="Pethybridge S.J."/>
            <person name="Sun J."/>
            <person name="Steenkamp E.T."/>
            <person name="van der Nest M.A."/>
            <person name="van Wyk S."/>
            <person name="Wingfield M.J."/>
            <person name="Xiong C."/>
            <person name="Yue Q."/>
            <person name="Zhang X."/>
        </authorList>
    </citation>
    <scope>NUCLEOTIDE SEQUENCE [LARGE SCALE GENOMIC DNA]</scope>
    <source>
        <strain evidence="2 3">BP6252</strain>
    </source>
</reference>
<evidence type="ECO:0000256" key="1">
    <source>
        <dbReference type="SAM" id="MobiDB-lite"/>
    </source>
</evidence>
<gene>
    <name evidence="2" type="ORF">BP6252_12322</name>
</gene>
<feature type="compositionally biased region" description="Polar residues" evidence="1">
    <location>
        <begin position="413"/>
        <end position="423"/>
    </location>
</feature>
<protein>
    <submittedName>
        <fullName evidence="2">Uncharacterized protein</fullName>
    </submittedName>
</protein>